<comment type="similarity">
    <text evidence="10">Belongs to the monovalent cation:proton antiporter 1 (CPA1) transporter (TC 2.A.36) family.</text>
</comment>
<feature type="transmembrane region" description="Helical" evidence="10">
    <location>
        <begin position="382"/>
        <end position="406"/>
    </location>
</feature>
<keyword evidence="9 10" id="KW-0739">Sodium transport</keyword>
<evidence type="ECO:0000256" key="9">
    <source>
        <dbReference type="ARBA" id="ARBA00023201"/>
    </source>
</evidence>
<evidence type="ECO:0000313" key="12">
    <source>
        <dbReference type="EMBL" id="UOG73280.1"/>
    </source>
</evidence>
<dbReference type="Proteomes" id="UP000831113">
    <property type="component" value="Chromosome"/>
</dbReference>
<accession>A0ABY4CSP1</accession>
<dbReference type="InterPro" id="IPR006153">
    <property type="entry name" value="Cation/H_exchanger_TM"/>
</dbReference>
<evidence type="ECO:0000256" key="3">
    <source>
        <dbReference type="ARBA" id="ARBA00022475"/>
    </source>
</evidence>
<dbReference type="Pfam" id="PF00999">
    <property type="entry name" value="Na_H_Exchanger"/>
    <property type="match status" value="1"/>
</dbReference>
<comment type="caution">
    <text evidence="10">Lacks conserved residue(s) required for the propagation of feature annotation.</text>
</comment>
<name>A0ABY4CSP1_9BACT</name>
<evidence type="ECO:0000256" key="4">
    <source>
        <dbReference type="ARBA" id="ARBA00022692"/>
    </source>
</evidence>
<feature type="transmembrane region" description="Helical" evidence="10">
    <location>
        <begin position="268"/>
        <end position="290"/>
    </location>
</feature>
<evidence type="ECO:0000313" key="13">
    <source>
        <dbReference type="Proteomes" id="UP000831113"/>
    </source>
</evidence>
<keyword evidence="8 10" id="KW-0472">Membrane</keyword>
<feature type="transmembrane region" description="Helical" evidence="10">
    <location>
        <begin position="302"/>
        <end position="327"/>
    </location>
</feature>
<keyword evidence="13" id="KW-1185">Reference proteome</keyword>
<evidence type="ECO:0000256" key="8">
    <source>
        <dbReference type="ARBA" id="ARBA00023136"/>
    </source>
</evidence>
<feature type="transmembrane region" description="Helical" evidence="10">
    <location>
        <begin position="55"/>
        <end position="74"/>
    </location>
</feature>
<feature type="transmembrane region" description="Helical" evidence="10">
    <location>
        <begin position="183"/>
        <end position="204"/>
    </location>
</feature>
<keyword evidence="4 10" id="KW-0812">Transmembrane</keyword>
<evidence type="ECO:0000256" key="1">
    <source>
        <dbReference type="ARBA" id="ARBA00004651"/>
    </source>
</evidence>
<keyword evidence="10" id="KW-0050">Antiport</keyword>
<evidence type="ECO:0000256" key="10">
    <source>
        <dbReference type="RuleBase" id="RU366002"/>
    </source>
</evidence>
<dbReference type="Gene3D" id="6.10.140.1330">
    <property type="match status" value="1"/>
</dbReference>
<dbReference type="PANTHER" id="PTHR10110">
    <property type="entry name" value="SODIUM/HYDROGEN EXCHANGER"/>
    <property type="match status" value="1"/>
</dbReference>
<comment type="function">
    <text evidence="10">Na(+)/H(+) antiporter that extrudes sodium in exchange for external protons.</text>
</comment>
<feature type="transmembrane region" description="Helical" evidence="10">
    <location>
        <begin position="156"/>
        <end position="176"/>
    </location>
</feature>
<keyword evidence="3 10" id="KW-1003">Cell membrane</keyword>
<feature type="transmembrane region" description="Helical" evidence="10">
    <location>
        <begin position="86"/>
        <end position="107"/>
    </location>
</feature>
<dbReference type="EMBL" id="CP094669">
    <property type="protein sequence ID" value="UOG73280.1"/>
    <property type="molecule type" value="Genomic_DNA"/>
</dbReference>
<feature type="transmembrane region" description="Helical" evidence="10">
    <location>
        <begin position="224"/>
        <end position="247"/>
    </location>
</feature>
<dbReference type="InterPro" id="IPR018422">
    <property type="entry name" value="Cation/H_exchanger_CPA1"/>
</dbReference>
<dbReference type="InterPro" id="IPR004705">
    <property type="entry name" value="Cation/H_exchanger_CPA1_bac"/>
</dbReference>
<keyword evidence="7 10" id="KW-0406">Ion transport</keyword>
<evidence type="ECO:0000256" key="2">
    <source>
        <dbReference type="ARBA" id="ARBA00022448"/>
    </source>
</evidence>
<organism evidence="12 13">
    <name type="scientific">Hymenobacter tibetensis</name>
    <dbReference type="NCBI Taxonomy" id="497967"/>
    <lineage>
        <taxon>Bacteria</taxon>
        <taxon>Pseudomonadati</taxon>
        <taxon>Bacteroidota</taxon>
        <taxon>Cytophagia</taxon>
        <taxon>Cytophagales</taxon>
        <taxon>Hymenobacteraceae</taxon>
        <taxon>Hymenobacter</taxon>
    </lineage>
</organism>
<feature type="domain" description="Cation/H+ exchanger transmembrane" evidence="11">
    <location>
        <begin position="13"/>
        <end position="408"/>
    </location>
</feature>
<feature type="transmembrane region" description="Helical" evidence="10">
    <location>
        <begin position="348"/>
        <end position="370"/>
    </location>
</feature>
<keyword evidence="6 10" id="KW-0915">Sodium</keyword>
<keyword evidence="2 10" id="KW-0813">Transport</keyword>
<gene>
    <name evidence="12" type="ORF">MTX78_14225</name>
</gene>
<evidence type="ECO:0000256" key="7">
    <source>
        <dbReference type="ARBA" id="ARBA00023065"/>
    </source>
</evidence>
<evidence type="ECO:0000256" key="5">
    <source>
        <dbReference type="ARBA" id="ARBA00022989"/>
    </source>
</evidence>
<keyword evidence="5 10" id="KW-1133">Transmembrane helix</keyword>
<protein>
    <submittedName>
        <fullName evidence="12">Na+/H+ antiporter</fullName>
    </submittedName>
</protein>
<proteinExistence type="inferred from homology"/>
<dbReference type="NCBIfam" id="TIGR00831">
    <property type="entry name" value="a_cpa1"/>
    <property type="match status" value="1"/>
</dbReference>
<dbReference type="PANTHER" id="PTHR10110:SF86">
    <property type="entry name" value="SODIUM_HYDROGEN EXCHANGER 7"/>
    <property type="match status" value="1"/>
</dbReference>
<evidence type="ECO:0000256" key="6">
    <source>
        <dbReference type="ARBA" id="ARBA00023053"/>
    </source>
</evidence>
<evidence type="ECO:0000259" key="11">
    <source>
        <dbReference type="Pfam" id="PF00999"/>
    </source>
</evidence>
<sequence length="552" mass="61631">MHHTLLLCLGLLLAICLLFTLSQRLRVPYPILLVLAGLAISFIPGLPLLEVEPDLIFLIFLPPLLYEAAWFTSWKDFWKWRRIISFLAFGLVFLTSGIVAYVSWAVIPGFTLALGFLLGGIVSPPDALAATSVMRDMSLPRRITAILEGESLVNDASSLIVFRFALAAILSGSFVWQQAAGSFLLVTLLGIAVGLAVGVVFYTIHRWLPTTPSTHTVLTLVTPYVMYVTAETWHVSGVMAVVSGGLFMSYHSSRIFSPINRRQGISTWTTVGFVLNGAVFMLIGLELPVITGALGGYSKLEAVGYGLLISAVVIITRLVVGMLGSPFSHWISRFIEVSDANPGWRGPLVVGYAGMRGVVSLAAALSIPLVGNNGQPFPERNLILFITFVVILVTLVGQGLTLPLLIRWIGVEDRDNLRPEHEQRNTARHHLTTVALTRLRALYQPHQRNHNGLLDTLQKKLEKDLYLITHQMQPVDHPHIERQVTEYQRIYTELLHAQREELRRLRGQEEYNDELIRHLEAHLDLEEEKLTLFVEAQHQPTPQTLHEQQHNT</sequence>
<reference evidence="12 13" key="1">
    <citation type="submission" date="2022-03" db="EMBL/GenBank/DDBJ databases">
        <title>Hymenobactersp. isolated from the air.</title>
        <authorList>
            <person name="Won M."/>
            <person name="Kwon S.-W."/>
        </authorList>
    </citation>
    <scope>NUCLEOTIDE SEQUENCE [LARGE SCALE GENOMIC DNA]</scope>
    <source>
        <strain evidence="12 13">KACC 21982</strain>
    </source>
</reference>
<comment type="subcellular location">
    <subcellularLocation>
        <location evidence="1 10">Cell membrane</location>
        <topology evidence="1 10">Multi-pass membrane protein</topology>
    </subcellularLocation>
</comment>